<dbReference type="RefSeq" id="WP_406336915.1">
    <property type="nucleotide sequence ID" value="NZ_CP108188.1"/>
</dbReference>
<accession>A0ABZ1LMB2</accession>
<proteinExistence type="predicted"/>
<name>A0ABZ1LMB2_9ACTN</name>
<dbReference type="Gene3D" id="1.25.10.10">
    <property type="entry name" value="Leucine-rich Repeat Variant"/>
    <property type="match status" value="2"/>
</dbReference>
<dbReference type="EMBL" id="CP108188">
    <property type="protein sequence ID" value="WTR74874.1"/>
    <property type="molecule type" value="Genomic_DNA"/>
</dbReference>
<protein>
    <submittedName>
        <fullName evidence="1">PE-PGRS family protein</fullName>
    </submittedName>
</protein>
<dbReference type="Proteomes" id="UP001622594">
    <property type="component" value="Chromosome"/>
</dbReference>
<reference evidence="1 2" key="1">
    <citation type="submission" date="2022-10" db="EMBL/GenBank/DDBJ databases">
        <title>The complete genomes of actinobacterial strains from the NBC collection.</title>
        <authorList>
            <person name="Joergensen T.S."/>
            <person name="Alvarez Arevalo M."/>
            <person name="Sterndorff E.B."/>
            <person name="Faurdal D."/>
            <person name="Vuksanovic O."/>
            <person name="Mourched A.-S."/>
            <person name="Charusanti P."/>
            <person name="Shaw S."/>
            <person name="Blin K."/>
            <person name="Weber T."/>
        </authorList>
    </citation>
    <scope>NUCLEOTIDE SEQUENCE [LARGE SCALE GENOMIC DNA]</scope>
    <source>
        <strain evidence="1 2">NBC_00123</strain>
    </source>
</reference>
<dbReference type="InterPro" id="IPR016024">
    <property type="entry name" value="ARM-type_fold"/>
</dbReference>
<evidence type="ECO:0000313" key="1">
    <source>
        <dbReference type="EMBL" id="WTR74874.1"/>
    </source>
</evidence>
<dbReference type="SUPFAM" id="SSF48371">
    <property type="entry name" value="ARM repeat"/>
    <property type="match status" value="2"/>
</dbReference>
<gene>
    <name evidence="1" type="ORF">OG814_39190</name>
</gene>
<evidence type="ECO:0000313" key="2">
    <source>
        <dbReference type="Proteomes" id="UP001622594"/>
    </source>
</evidence>
<sequence>MTGGREELEELLRRAGLELVGDGRVEEVLRPFAAWRPVISYEAEPTVAVRSDRPDLVAELNEQWHRLAVDQGVIGEDGAFLISVARNVAGGALPRWTRVRLTDRWDLAGVLGARPGQPEFVTLSTDGDALIGATTEEYDVWLVTRDRVTERLEEAARAAALESAEQRATAWESLFGRMRTSGRLRDMWAEGLARNPSTPDELRTGLLGFSRSLLWCPLPEAIVEAAMAHPEPKLRHLLAEVQPNITPGQWARLILDEQDDRKRSNLTWIAADRRAEFPAGAYERLAADPSAPVRAEVARLVGLPVPLLVALTADDDAAVRAAACRRAWPHLDAPARGGLLDDPDRRVRVEALLRYHQDHPMPRSVFDTEVIGDIGTVGGIGTVGDTGDAGGRTTSTCLLARDLAEHLALHDDPARRRALAGNPRLDPDLIDLLSRDSDATVRFAVSTRPDLTEEQRACIAVDFHPSRHDTPLDWIVALHDDPAAMRRLSASSHPLVRRSVARARRLPPDVVERLADDEDRVVQLFLAESCDDAPADTLLRVWRWWTGSLSHPDRPHGHPNFPRHDLVRHADGPDPRMRRLALDDPESTPELVERFSRDSHEEVRHRAAVDPRLSAASAVRLLDDPHEHIRRAAAAHPRLPARVLVRLLRSEAAETAAGNPALPVPVIERMIHRLRESGEAPPLLRDQNAPPA</sequence>
<dbReference type="InterPro" id="IPR011989">
    <property type="entry name" value="ARM-like"/>
</dbReference>
<organism evidence="1 2">
    <name type="scientific">Streptomyces zaomyceticus</name>
    <dbReference type="NCBI Taxonomy" id="68286"/>
    <lineage>
        <taxon>Bacteria</taxon>
        <taxon>Bacillati</taxon>
        <taxon>Actinomycetota</taxon>
        <taxon>Actinomycetes</taxon>
        <taxon>Kitasatosporales</taxon>
        <taxon>Streptomycetaceae</taxon>
        <taxon>Streptomyces</taxon>
    </lineage>
</organism>
<keyword evidence="2" id="KW-1185">Reference proteome</keyword>